<evidence type="ECO:0000256" key="2">
    <source>
        <dbReference type="ARBA" id="ARBA00022670"/>
    </source>
</evidence>
<evidence type="ECO:0000259" key="7">
    <source>
        <dbReference type="Pfam" id="PF04389"/>
    </source>
</evidence>
<name>A0ABW5IGN3_9BACT</name>
<evidence type="ECO:0000256" key="6">
    <source>
        <dbReference type="ARBA" id="ARBA00022833"/>
    </source>
</evidence>
<dbReference type="PANTHER" id="PTHR12147">
    <property type="entry name" value="METALLOPEPTIDASE M28 FAMILY MEMBER"/>
    <property type="match status" value="1"/>
</dbReference>
<evidence type="ECO:0000256" key="1">
    <source>
        <dbReference type="ARBA" id="ARBA00022438"/>
    </source>
</evidence>
<dbReference type="CDD" id="cd05660">
    <property type="entry name" value="M28_like_PA"/>
    <property type="match status" value="1"/>
</dbReference>
<evidence type="ECO:0000256" key="4">
    <source>
        <dbReference type="ARBA" id="ARBA00022729"/>
    </source>
</evidence>
<dbReference type="PANTHER" id="PTHR12147:SF56">
    <property type="entry name" value="AMINOPEPTIDASE YDR415C-RELATED"/>
    <property type="match status" value="1"/>
</dbReference>
<dbReference type="InterPro" id="IPR007484">
    <property type="entry name" value="Peptidase_M28"/>
</dbReference>
<keyword evidence="3" id="KW-0479">Metal-binding</keyword>
<keyword evidence="6" id="KW-0862">Zinc</keyword>
<protein>
    <submittedName>
        <fullName evidence="8">M28 family metallopeptidase</fullName>
    </submittedName>
</protein>
<dbReference type="PROSITE" id="PS51257">
    <property type="entry name" value="PROKAR_LIPOPROTEIN"/>
    <property type="match status" value="1"/>
</dbReference>
<dbReference type="SUPFAM" id="SSF52025">
    <property type="entry name" value="PA domain"/>
    <property type="match status" value="1"/>
</dbReference>
<dbReference type="RefSeq" id="WP_377503281.1">
    <property type="nucleotide sequence ID" value="NZ_JBHULU010000003.1"/>
</dbReference>
<dbReference type="InterPro" id="IPR046450">
    <property type="entry name" value="PA_dom_sf"/>
</dbReference>
<evidence type="ECO:0000313" key="8">
    <source>
        <dbReference type="EMBL" id="MFD2512819.1"/>
    </source>
</evidence>
<keyword evidence="1" id="KW-0031">Aminopeptidase</keyword>
<keyword evidence="2" id="KW-0645">Protease</keyword>
<dbReference type="EMBL" id="JBHULU010000003">
    <property type="protein sequence ID" value="MFD2512819.1"/>
    <property type="molecule type" value="Genomic_DNA"/>
</dbReference>
<feature type="domain" description="Peptidase M28" evidence="7">
    <location>
        <begin position="324"/>
        <end position="541"/>
    </location>
</feature>
<evidence type="ECO:0000256" key="5">
    <source>
        <dbReference type="ARBA" id="ARBA00022801"/>
    </source>
</evidence>
<reference evidence="9" key="1">
    <citation type="journal article" date="2019" name="Int. J. Syst. Evol. Microbiol.">
        <title>The Global Catalogue of Microorganisms (GCM) 10K type strain sequencing project: providing services to taxonomists for standard genome sequencing and annotation.</title>
        <authorList>
            <consortium name="The Broad Institute Genomics Platform"/>
            <consortium name="The Broad Institute Genome Sequencing Center for Infectious Disease"/>
            <person name="Wu L."/>
            <person name="Ma J."/>
        </authorList>
    </citation>
    <scope>NUCLEOTIDE SEQUENCE [LARGE SCALE GENOMIC DNA]</scope>
    <source>
        <strain evidence="9">KCTC 42498</strain>
    </source>
</reference>
<organism evidence="8 9">
    <name type="scientific">Pontibacter locisalis</name>
    <dbReference type="NCBI Taxonomy" id="1719035"/>
    <lineage>
        <taxon>Bacteria</taxon>
        <taxon>Pseudomonadati</taxon>
        <taxon>Bacteroidota</taxon>
        <taxon>Cytophagia</taxon>
        <taxon>Cytophagales</taxon>
        <taxon>Hymenobacteraceae</taxon>
        <taxon>Pontibacter</taxon>
    </lineage>
</organism>
<keyword evidence="9" id="KW-1185">Reference proteome</keyword>
<sequence length="585" mass="64645">MRKHFPLMAMIGLLALSCNESSREVDQIEDETAAVTAAEDSVNLQPALQSITAEDLLRRTTVLASDAFEGRSPATPGEDSTVNYLTRQFKQIGLKPGNPDGTYVQEVPMFGYTPQPTATIKAGGKNVKLNFPSDYVAVTRQYVPNIDINNSEMVFVGYGIVAPEYGWDDYKGVDVKGKTIVMLVNDPPIPDPSDTQQLDSTMFGGKAMTYYGRWTYKYEIAAEKGAAAAIIIHETGPAGYPYEVISGSHSREGFEIIAPNKNMDRAKVEAWITEGKAREIFSATGKSLEQMKQAAMKKDFKPVPLDATASFSIKNKLREVKSKNVIAKLEGADPKLKDEYVVYTAHWDHLGKDPGLEGDQIFNGALDNATGTAGLLEIAEAFNKMKNKPKRSILFLAVTAEEKGLLGSKYYATNPLYPLEKTVANINMDVLNAYGPTEDVVVIGYGNSTLEEVLADAAAKQNRRIVPEASPEKGSFYRSDHFEFAKQGVPALYAKSGVVARNQPADYVKTWQERYTAEDYHKLSDEVREDWNLEGAVEDLQLFLRVGNKVANTEKYPVWKAGTEFKARREAMLDEPADSVKAKYQ</sequence>
<keyword evidence="4" id="KW-0732">Signal</keyword>
<dbReference type="Proteomes" id="UP001597544">
    <property type="component" value="Unassembled WGS sequence"/>
</dbReference>
<comment type="caution">
    <text evidence="8">The sequence shown here is derived from an EMBL/GenBank/DDBJ whole genome shotgun (WGS) entry which is preliminary data.</text>
</comment>
<evidence type="ECO:0000313" key="9">
    <source>
        <dbReference type="Proteomes" id="UP001597544"/>
    </source>
</evidence>
<accession>A0ABW5IGN3</accession>
<gene>
    <name evidence="8" type="ORF">ACFSRY_02965</name>
</gene>
<proteinExistence type="predicted"/>
<dbReference type="SUPFAM" id="SSF53187">
    <property type="entry name" value="Zn-dependent exopeptidases"/>
    <property type="match status" value="1"/>
</dbReference>
<dbReference type="InterPro" id="IPR045175">
    <property type="entry name" value="M28_fam"/>
</dbReference>
<evidence type="ECO:0000256" key="3">
    <source>
        <dbReference type="ARBA" id="ARBA00022723"/>
    </source>
</evidence>
<dbReference type="Gene3D" id="3.40.630.10">
    <property type="entry name" value="Zn peptidases"/>
    <property type="match status" value="2"/>
</dbReference>
<keyword evidence="5" id="KW-0378">Hydrolase</keyword>
<dbReference type="Pfam" id="PF04389">
    <property type="entry name" value="Peptidase_M28"/>
    <property type="match status" value="1"/>
</dbReference>